<organism evidence="5 6">
    <name type="scientific">Paspalum notatum var. saurae</name>
    <dbReference type="NCBI Taxonomy" id="547442"/>
    <lineage>
        <taxon>Eukaryota</taxon>
        <taxon>Viridiplantae</taxon>
        <taxon>Streptophyta</taxon>
        <taxon>Embryophyta</taxon>
        <taxon>Tracheophyta</taxon>
        <taxon>Spermatophyta</taxon>
        <taxon>Magnoliopsida</taxon>
        <taxon>Liliopsida</taxon>
        <taxon>Poales</taxon>
        <taxon>Poaceae</taxon>
        <taxon>PACMAD clade</taxon>
        <taxon>Panicoideae</taxon>
        <taxon>Andropogonodae</taxon>
        <taxon>Paspaleae</taxon>
        <taxon>Paspalinae</taxon>
        <taxon>Paspalum</taxon>
    </lineage>
</organism>
<dbReference type="PANTHER" id="PTHR42648:SF26">
    <property type="entry name" value="INTEGRASE CATALYTIC DOMAIN-CONTAINING PROTEIN"/>
    <property type="match status" value="1"/>
</dbReference>
<feature type="compositionally biased region" description="Low complexity" evidence="3">
    <location>
        <begin position="461"/>
        <end position="482"/>
    </location>
</feature>
<dbReference type="InterPro" id="IPR036397">
    <property type="entry name" value="RNaseH_sf"/>
</dbReference>
<feature type="region of interest" description="Disordered" evidence="3">
    <location>
        <begin position="502"/>
        <end position="526"/>
    </location>
</feature>
<dbReference type="GO" id="GO:0016787">
    <property type="term" value="F:hydrolase activity"/>
    <property type="evidence" value="ECO:0007669"/>
    <property type="project" value="UniProtKB-KW"/>
</dbReference>
<dbReference type="InterPro" id="IPR039537">
    <property type="entry name" value="Retrotran_Ty1/copia-like"/>
</dbReference>
<reference evidence="5 6" key="1">
    <citation type="submission" date="2024-02" db="EMBL/GenBank/DDBJ databases">
        <title>High-quality chromosome-scale genome assembly of Pensacola bahiagrass (Paspalum notatum Flugge var. saurae).</title>
        <authorList>
            <person name="Vega J.M."/>
            <person name="Podio M."/>
            <person name="Orjuela J."/>
            <person name="Siena L.A."/>
            <person name="Pessino S.C."/>
            <person name="Combes M.C."/>
            <person name="Mariac C."/>
            <person name="Albertini E."/>
            <person name="Pupilli F."/>
            <person name="Ortiz J.P.A."/>
            <person name="Leblanc O."/>
        </authorList>
    </citation>
    <scope>NUCLEOTIDE SEQUENCE [LARGE SCALE GENOMIC DNA]</scope>
    <source>
        <strain evidence="5">R1</strain>
        <tissue evidence="5">Leaf</tissue>
    </source>
</reference>
<dbReference type="InterPro" id="IPR043502">
    <property type="entry name" value="DNA/RNA_pol_sf"/>
</dbReference>
<dbReference type="GO" id="GO:0046872">
    <property type="term" value="F:metal ion binding"/>
    <property type="evidence" value="ECO:0007669"/>
    <property type="project" value="UniProtKB-KW"/>
</dbReference>
<dbReference type="SUPFAM" id="SSF53098">
    <property type="entry name" value="Ribonuclease H-like"/>
    <property type="match status" value="1"/>
</dbReference>
<dbReference type="Pfam" id="PF25597">
    <property type="entry name" value="SH3_retrovirus"/>
    <property type="match status" value="1"/>
</dbReference>
<evidence type="ECO:0000313" key="6">
    <source>
        <dbReference type="Proteomes" id="UP001341281"/>
    </source>
</evidence>
<evidence type="ECO:0000256" key="2">
    <source>
        <dbReference type="ARBA" id="ARBA00022801"/>
    </source>
</evidence>
<feature type="domain" description="Integrase catalytic" evidence="4">
    <location>
        <begin position="173"/>
        <end position="326"/>
    </location>
</feature>
<dbReference type="GO" id="GO:0015074">
    <property type="term" value="P:DNA integration"/>
    <property type="evidence" value="ECO:0007669"/>
    <property type="project" value="InterPro"/>
</dbReference>
<dbReference type="Gene3D" id="3.30.420.10">
    <property type="entry name" value="Ribonuclease H-like superfamily/Ribonuclease H"/>
    <property type="match status" value="1"/>
</dbReference>
<gene>
    <name evidence="5" type="ORF">U9M48_013358</name>
</gene>
<dbReference type="InterPro" id="IPR012337">
    <property type="entry name" value="RNaseH-like_sf"/>
</dbReference>
<keyword evidence="1" id="KW-0479">Metal-binding</keyword>
<evidence type="ECO:0000256" key="1">
    <source>
        <dbReference type="ARBA" id="ARBA00022723"/>
    </source>
</evidence>
<evidence type="ECO:0000256" key="3">
    <source>
        <dbReference type="SAM" id="MobiDB-lite"/>
    </source>
</evidence>
<feature type="region of interest" description="Disordered" evidence="3">
    <location>
        <begin position="460"/>
        <end position="482"/>
    </location>
</feature>
<dbReference type="Pfam" id="PF13976">
    <property type="entry name" value="gag_pre-integrs"/>
    <property type="match status" value="1"/>
</dbReference>
<dbReference type="PANTHER" id="PTHR42648">
    <property type="entry name" value="TRANSPOSASE, PUTATIVE-RELATED"/>
    <property type="match status" value="1"/>
</dbReference>
<dbReference type="Pfam" id="PF00665">
    <property type="entry name" value="rve"/>
    <property type="match status" value="1"/>
</dbReference>
<dbReference type="AlphaFoldDB" id="A0AAQ3SZC7"/>
<name>A0AAQ3SZC7_PASNO</name>
<dbReference type="InterPro" id="IPR025724">
    <property type="entry name" value="GAG-pre-integrase_dom"/>
</dbReference>
<dbReference type="EMBL" id="CP144747">
    <property type="protein sequence ID" value="WVZ63750.1"/>
    <property type="molecule type" value="Genomic_DNA"/>
</dbReference>
<evidence type="ECO:0000313" key="5">
    <source>
        <dbReference type="EMBL" id="WVZ63750.1"/>
    </source>
</evidence>
<keyword evidence="2" id="KW-0378">Hydrolase</keyword>
<dbReference type="InterPro" id="IPR057670">
    <property type="entry name" value="SH3_retrovirus"/>
</dbReference>
<dbReference type="Pfam" id="PF07727">
    <property type="entry name" value="RVT_2"/>
    <property type="match status" value="1"/>
</dbReference>
<feature type="region of interest" description="Disordered" evidence="3">
    <location>
        <begin position="556"/>
        <end position="589"/>
    </location>
</feature>
<dbReference type="Proteomes" id="UP001341281">
    <property type="component" value="Chromosome 03"/>
</dbReference>
<dbReference type="PROSITE" id="PS50994">
    <property type="entry name" value="INTEGRASE"/>
    <property type="match status" value="1"/>
</dbReference>
<accession>A0AAQ3SZC7</accession>
<protein>
    <recommendedName>
        <fullName evidence="4">Integrase catalytic domain-containing protein</fullName>
    </recommendedName>
</protein>
<dbReference type="InterPro" id="IPR013103">
    <property type="entry name" value="RVT_2"/>
</dbReference>
<proteinExistence type="predicted"/>
<evidence type="ECO:0000259" key="4">
    <source>
        <dbReference type="PROSITE" id="PS50994"/>
    </source>
</evidence>
<dbReference type="SUPFAM" id="SSF56672">
    <property type="entry name" value="DNA/RNA polymerases"/>
    <property type="match status" value="1"/>
</dbReference>
<dbReference type="GO" id="GO:0003676">
    <property type="term" value="F:nucleic acid binding"/>
    <property type="evidence" value="ECO:0007669"/>
    <property type="project" value="InterPro"/>
</dbReference>
<sequence>MASSEGILFSRSPPSYSSILVGNGTTIPVIAQGSSLLPTSSSTFSLHNVLVAPSLVHNLLLVRQFTRDNNYSIEFDPFGFSVKDLQTRRETLRCASDGDLYTFPVAASSSAAQAHLAVSPAVWHQRLGHPAPATLATLQNSGVISCNKVDRSICHACQLGKHTRLPFDSSCSCTSVPFVLIHCDVWTSPVASISGCLYYLVLLDDFSHFCWTFPMKRKSEVFQLTPFSLPVKCLQADNGSEFVNNATTSFLASHGTLLRLSCPYTSPQNGKAERIIRTLNNSTYWAEALATATYLLNRHPSSAIANRLPYEVLHGTLPDLEHLRVFGCLCYPNLSGTAKHKLSPRSAAYVFLGYPESHKGYRCLNISSRRVIISRQVVFDEGLLPRHPLHLISFLMQIRLRLRPMWSLSNGCPLPLLLRSLRTWSNRDLLRLRAGLLRRRLPSSRRHLCRLDRHLHRAPTPAVQQAGSAPAPPVQQAGPAPVPASQYGQVYVRRPPAPPSGRFGLVYERRLRPDPPPPPAHVHGPVRTVAHPAAPAGAAPAAAPAAAAQRLLQPLAPPRRPMQGAPPPPTLGRIVTRSQTGSLKPPVVPMNLSATATSASPIPSNYRSALADPNWRAAMTNEYRALMANDIWRLVPRPPGVSVVTSKWLYKHKFHSDGTLARHKARWVVRGFCQQPDVDYDETFSPVVKQATVRVVLSIAVSRTWPIHQLDVKNAFLHGHLTETVYCQQPPRFVDPSAPDHVCLLQKSLYGLKQAPRAWYQRFASYICRLGFVASTSDTSLFVYKDRDSVAYLLLYVDDIVLTTSSTALLRHITERLHTEFAMTDLGDLHHFLGVSITRSSDGLFLS</sequence>
<dbReference type="InterPro" id="IPR001584">
    <property type="entry name" value="Integrase_cat-core"/>
</dbReference>
<feature type="compositionally biased region" description="Pro residues" evidence="3">
    <location>
        <begin position="556"/>
        <end position="570"/>
    </location>
</feature>
<keyword evidence="6" id="KW-1185">Reference proteome</keyword>